<dbReference type="RefSeq" id="XP_067492484.1">
    <property type="nucleotide sequence ID" value="XM_067634413.1"/>
</dbReference>
<evidence type="ECO:0000256" key="1">
    <source>
        <dbReference type="SAM" id="MobiDB-lite"/>
    </source>
</evidence>
<gene>
    <name evidence="3" type="ORF">DFL_005191</name>
</gene>
<dbReference type="AlphaFoldDB" id="A0A437A7K5"/>
<accession>A0A437A7K5</accession>
<keyword evidence="2" id="KW-0472">Membrane</keyword>
<dbReference type="GeneID" id="93587502"/>
<keyword evidence="4" id="KW-1185">Reference proteome</keyword>
<proteinExistence type="predicted"/>
<feature type="region of interest" description="Disordered" evidence="1">
    <location>
        <begin position="76"/>
        <end position="108"/>
    </location>
</feature>
<evidence type="ECO:0000256" key="2">
    <source>
        <dbReference type="SAM" id="Phobius"/>
    </source>
</evidence>
<evidence type="ECO:0000313" key="4">
    <source>
        <dbReference type="Proteomes" id="UP000283090"/>
    </source>
</evidence>
<keyword evidence="2" id="KW-1133">Transmembrane helix</keyword>
<reference evidence="3 4" key="1">
    <citation type="submission" date="2019-01" db="EMBL/GenBank/DDBJ databases">
        <title>Intercellular communication is required for trap formation in the nematode-trapping fungus Duddingtonia flagrans.</title>
        <authorList>
            <person name="Youssar L."/>
            <person name="Wernet V."/>
            <person name="Hensel N."/>
            <person name="Hildebrandt H.-G."/>
            <person name="Fischer R."/>
        </authorList>
    </citation>
    <scope>NUCLEOTIDE SEQUENCE [LARGE SCALE GENOMIC DNA]</scope>
    <source>
        <strain evidence="3 4">CBS H-5679</strain>
    </source>
</reference>
<evidence type="ECO:0000313" key="3">
    <source>
        <dbReference type="EMBL" id="RVD86940.1"/>
    </source>
</evidence>
<dbReference type="OrthoDB" id="5401429at2759"/>
<name>A0A437A7K5_ARTFL</name>
<keyword evidence="2" id="KW-0812">Transmembrane</keyword>
<protein>
    <submittedName>
        <fullName evidence="3">Uncharacterized protein</fullName>
    </submittedName>
</protein>
<dbReference type="VEuPathDB" id="FungiDB:DFL_005191"/>
<feature type="compositionally biased region" description="Low complexity" evidence="1">
    <location>
        <begin position="84"/>
        <end position="108"/>
    </location>
</feature>
<sequence length="453" mass="50979">MSFSGHRYYDLSPGFNFLGGRRVFFTFILFAILCVISSSYIVPGGRELEVATSSANPTDKDVTSRSSIIAAYSSTPTPVDRFPSRSTTASTIASTATSTTLPTSPQTSNKRADEVFFVNPSFFYSSAFTVQCRDNFWTLENRIIPAVDKNKIPNSLKDLPDEPDTWERRIKFYRNLLEVQELPMGKSWAQHFQEILDTITYQQRGCKYCICDLEGEMKGKPKNRQWCQYDYQALMCRILYGCECIVVLADNPTRDPIHNRLTWHSFQEAFNRIPEGIRDAPHNRQFRWVVPDNIAAYPGQAIGYDPDFRLNVFPPDQPPFYLEGPGPQLPVPPGSDGPRLGMAAPANQNLPPEDPNYDPFPVDIEEYAQQQANLWPLPGPNNQRNPAAEQEGFFPPDVPKATVISPHKILAMAAMGILPVVGLQEATMEATVEAGLEAAREILMRRQLEDNKD</sequence>
<comment type="caution">
    <text evidence="3">The sequence shown here is derived from an EMBL/GenBank/DDBJ whole genome shotgun (WGS) entry which is preliminary data.</text>
</comment>
<dbReference type="EMBL" id="SAEB01000006">
    <property type="protein sequence ID" value="RVD86940.1"/>
    <property type="molecule type" value="Genomic_DNA"/>
</dbReference>
<dbReference type="Proteomes" id="UP000283090">
    <property type="component" value="Unassembled WGS sequence"/>
</dbReference>
<organism evidence="3 4">
    <name type="scientific">Arthrobotrys flagrans</name>
    <name type="common">Nematode-trapping fungus</name>
    <name type="synonym">Trichothecium flagrans</name>
    <dbReference type="NCBI Taxonomy" id="97331"/>
    <lineage>
        <taxon>Eukaryota</taxon>
        <taxon>Fungi</taxon>
        <taxon>Dikarya</taxon>
        <taxon>Ascomycota</taxon>
        <taxon>Pezizomycotina</taxon>
        <taxon>Orbiliomycetes</taxon>
        <taxon>Orbiliales</taxon>
        <taxon>Orbiliaceae</taxon>
        <taxon>Arthrobotrys</taxon>
    </lineage>
</organism>
<feature type="transmembrane region" description="Helical" evidence="2">
    <location>
        <begin position="23"/>
        <end position="42"/>
    </location>
</feature>